<dbReference type="Proteomes" id="UP001157418">
    <property type="component" value="Unassembled WGS sequence"/>
</dbReference>
<keyword evidence="2" id="KW-1185">Reference proteome</keyword>
<comment type="caution">
    <text evidence="1">The sequence shown here is derived from an EMBL/GenBank/DDBJ whole genome shotgun (WGS) entry which is preliminary data.</text>
</comment>
<gene>
    <name evidence="1" type="ORF">LVIROSA_LOCUS29705</name>
</gene>
<dbReference type="EMBL" id="CAKMRJ010005523">
    <property type="protein sequence ID" value="CAH1443816.1"/>
    <property type="molecule type" value="Genomic_DNA"/>
</dbReference>
<dbReference type="AlphaFoldDB" id="A0AAU9P0M2"/>
<evidence type="ECO:0000313" key="2">
    <source>
        <dbReference type="Proteomes" id="UP001157418"/>
    </source>
</evidence>
<reference evidence="1 2" key="1">
    <citation type="submission" date="2022-01" db="EMBL/GenBank/DDBJ databases">
        <authorList>
            <person name="Xiong W."/>
            <person name="Schranz E."/>
        </authorList>
    </citation>
    <scope>NUCLEOTIDE SEQUENCE [LARGE SCALE GENOMIC DNA]</scope>
</reference>
<accession>A0AAU9P0M2</accession>
<name>A0AAU9P0M2_9ASTR</name>
<proteinExistence type="predicted"/>
<organism evidence="1 2">
    <name type="scientific">Lactuca virosa</name>
    <dbReference type="NCBI Taxonomy" id="75947"/>
    <lineage>
        <taxon>Eukaryota</taxon>
        <taxon>Viridiplantae</taxon>
        <taxon>Streptophyta</taxon>
        <taxon>Embryophyta</taxon>
        <taxon>Tracheophyta</taxon>
        <taxon>Spermatophyta</taxon>
        <taxon>Magnoliopsida</taxon>
        <taxon>eudicotyledons</taxon>
        <taxon>Gunneridae</taxon>
        <taxon>Pentapetalae</taxon>
        <taxon>asterids</taxon>
        <taxon>campanulids</taxon>
        <taxon>Asterales</taxon>
        <taxon>Asteraceae</taxon>
        <taxon>Cichorioideae</taxon>
        <taxon>Cichorieae</taxon>
        <taxon>Lactucinae</taxon>
        <taxon>Lactuca</taxon>
    </lineage>
</organism>
<evidence type="ECO:0000313" key="1">
    <source>
        <dbReference type="EMBL" id="CAH1443816.1"/>
    </source>
</evidence>
<sequence length="71" mass="7335">MIVGSVVANSSPAPILPKPPIAICSQISFAATRLQLSSSSPISSNLSLTFIVAQVWNVAVNQNEIGLVGKT</sequence>
<protein>
    <submittedName>
        <fullName evidence="1">Uncharacterized protein</fullName>
    </submittedName>
</protein>